<dbReference type="STRING" id="519472.BHY08_03555"/>
<dbReference type="InterPro" id="IPR044140">
    <property type="entry name" value="ProRS_anticodon_short"/>
</dbReference>
<dbReference type="Pfam" id="PF00587">
    <property type="entry name" value="tRNA-synt_2b"/>
    <property type="match status" value="1"/>
</dbReference>
<evidence type="ECO:0000256" key="6">
    <source>
        <dbReference type="ARBA" id="ARBA00022840"/>
    </source>
</evidence>
<keyword evidence="3 10" id="KW-0963">Cytoplasm</keyword>
<dbReference type="SUPFAM" id="SSF55681">
    <property type="entry name" value="Class II aaRS and biotin synthetases"/>
    <property type="match status" value="1"/>
</dbReference>
<organism evidence="12 13">
    <name type="scientific">Vagococcus teuberi</name>
    <dbReference type="NCBI Taxonomy" id="519472"/>
    <lineage>
        <taxon>Bacteria</taxon>
        <taxon>Bacillati</taxon>
        <taxon>Bacillota</taxon>
        <taxon>Bacilli</taxon>
        <taxon>Lactobacillales</taxon>
        <taxon>Enterococcaceae</taxon>
        <taxon>Vagococcus</taxon>
    </lineage>
</organism>
<dbReference type="GO" id="GO:0016740">
    <property type="term" value="F:transferase activity"/>
    <property type="evidence" value="ECO:0007669"/>
    <property type="project" value="UniProtKB-ARBA"/>
</dbReference>
<evidence type="ECO:0000259" key="11">
    <source>
        <dbReference type="PROSITE" id="PS50862"/>
    </source>
</evidence>
<keyword evidence="8 10" id="KW-0030">Aminoacyl-tRNA synthetase</keyword>
<dbReference type="GO" id="GO:0005829">
    <property type="term" value="C:cytosol"/>
    <property type="evidence" value="ECO:0007669"/>
    <property type="project" value="TreeGrafter"/>
</dbReference>
<evidence type="ECO:0000256" key="10">
    <source>
        <dbReference type="HAMAP-Rule" id="MF_01569"/>
    </source>
</evidence>
<dbReference type="GO" id="GO:0006433">
    <property type="term" value="P:prolyl-tRNA aminoacylation"/>
    <property type="evidence" value="ECO:0007669"/>
    <property type="project" value="UniProtKB-UniRule"/>
</dbReference>
<proteinExistence type="inferred from homology"/>
<keyword evidence="13" id="KW-1185">Reference proteome</keyword>
<sequence length="566" mass="64144">MKQSKFFMPTLREVPSEAEAMSHKILLRGGYIRQVSSGYYIYLPLAYKVIQKIEKIMREEFAKIDANEMLLPAVIPADLWRESGRYETYGDSLMTFTADGDKEYLLGPTHEETFTDLISKDVNSYKKLPLYLYQIQSKYRGEKRPRFGLLRGREFIMKDAYSFHSSVESLDEGFKDFEEAYKKIFDRCGLNYRVIIGDGGAMGSNDSKEFMAIAEIGEDTIVYSNESDYAANLEMATSFYASKKSHETPLEMEKIETPGIGTIAELSEFLSIPEEKTIKSLLYMADDKPVMILLRGDHELNEVKLKNYLNAINLEPATDDDVREVLSAEFGSLGPVGLPETVELLADLYVEDLSNTVVGANETGYHITNVNPGRDFEPKEYVDLRLVKEGEISPDGRGKLQFTRGIELGHIFKLGTFYSEKMKAEVLDENGKAIPVQMGSYGIGVSRLLSAITEQLSDEDGINWPAEIAPFDVHIIPINPKDEHQWNLALDIEKELENYGLDVLLDDRKERPGVKFKDADLVGAPFRITVGKKAEEEIVEVKIKKTQDELEIRRDELYATLNILNK</sequence>
<dbReference type="KEGG" id="vte:BHY08_03555"/>
<dbReference type="CDD" id="cd04334">
    <property type="entry name" value="ProRS-INS"/>
    <property type="match status" value="1"/>
</dbReference>
<dbReference type="InterPro" id="IPR002316">
    <property type="entry name" value="Pro-tRNA-ligase_IIa"/>
</dbReference>
<dbReference type="HAMAP" id="MF_01569">
    <property type="entry name" value="Pro_tRNA_synth_type1"/>
    <property type="match status" value="1"/>
</dbReference>
<dbReference type="InterPro" id="IPR033730">
    <property type="entry name" value="ProRS_core_prok"/>
</dbReference>
<comment type="subcellular location">
    <subcellularLocation>
        <location evidence="1 10">Cytoplasm</location>
    </subcellularLocation>
</comment>
<keyword evidence="4 10" id="KW-0436">Ligase</keyword>
<comment type="subunit">
    <text evidence="2 10">Homodimer.</text>
</comment>
<dbReference type="AlphaFoldDB" id="A0A1J0A4Y3"/>
<evidence type="ECO:0000256" key="4">
    <source>
        <dbReference type="ARBA" id="ARBA00022598"/>
    </source>
</evidence>
<protein>
    <recommendedName>
        <fullName evidence="10">Proline--tRNA ligase</fullName>
        <ecNumber evidence="10">6.1.1.15</ecNumber>
    </recommendedName>
    <alternativeName>
        <fullName evidence="10">Prolyl-tRNA synthetase</fullName>
        <shortName evidence="10">ProRS</shortName>
    </alternativeName>
</protein>
<dbReference type="OrthoDB" id="9809052at2"/>
<dbReference type="InterPro" id="IPR023717">
    <property type="entry name" value="Pro-tRNA-Synthase_IIa_type1"/>
</dbReference>
<dbReference type="PANTHER" id="PTHR42753:SF2">
    <property type="entry name" value="PROLINE--TRNA LIGASE"/>
    <property type="match status" value="1"/>
</dbReference>
<dbReference type="CDD" id="cd00861">
    <property type="entry name" value="ProRS_anticodon_short"/>
    <property type="match status" value="1"/>
</dbReference>
<comment type="similarity">
    <text evidence="10">Belongs to the class-II aminoacyl-tRNA synthetase family. ProS type 1 subfamily.</text>
</comment>
<dbReference type="RefSeq" id="WP_071456570.1">
    <property type="nucleotide sequence ID" value="NZ_CP017267.1"/>
</dbReference>
<dbReference type="NCBIfam" id="NF006625">
    <property type="entry name" value="PRK09194.1"/>
    <property type="match status" value="1"/>
</dbReference>
<evidence type="ECO:0000256" key="7">
    <source>
        <dbReference type="ARBA" id="ARBA00022917"/>
    </source>
</evidence>
<dbReference type="InterPro" id="IPR006195">
    <property type="entry name" value="aa-tRNA-synth_II"/>
</dbReference>
<gene>
    <name evidence="10" type="primary">proS</name>
    <name evidence="12" type="ORF">BHY08_03555</name>
</gene>
<evidence type="ECO:0000256" key="2">
    <source>
        <dbReference type="ARBA" id="ARBA00011738"/>
    </source>
</evidence>
<dbReference type="PANTHER" id="PTHR42753">
    <property type="entry name" value="MITOCHONDRIAL RIBOSOME PROTEIN L39/PROLYL-TRNA LIGASE FAMILY MEMBER"/>
    <property type="match status" value="1"/>
</dbReference>
<dbReference type="Pfam" id="PF03129">
    <property type="entry name" value="HGTP_anticodon"/>
    <property type="match status" value="1"/>
</dbReference>
<dbReference type="InterPro" id="IPR045864">
    <property type="entry name" value="aa-tRNA-synth_II/BPL/LPL"/>
</dbReference>
<evidence type="ECO:0000313" key="12">
    <source>
        <dbReference type="EMBL" id="APB30990.1"/>
    </source>
</evidence>
<evidence type="ECO:0000256" key="8">
    <source>
        <dbReference type="ARBA" id="ARBA00023146"/>
    </source>
</evidence>
<dbReference type="GO" id="GO:0140096">
    <property type="term" value="F:catalytic activity, acting on a protein"/>
    <property type="evidence" value="ECO:0007669"/>
    <property type="project" value="UniProtKB-ARBA"/>
</dbReference>
<dbReference type="CDD" id="cd00779">
    <property type="entry name" value="ProRS_core_prok"/>
    <property type="match status" value="1"/>
</dbReference>
<dbReference type="GO" id="GO:0005524">
    <property type="term" value="F:ATP binding"/>
    <property type="evidence" value="ECO:0007669"/>
    <property type="project" value="UniProtKB-UniRule"/>
</dbReference>
<evidence type="ECO:0000256" key="1">
    <source>
        <dbReference type="ARBA" id="ARBA00004496"/>
    </source>
</evidence>
<evidence type="ECO:0000256" key="9">
    <source>
        <dbReference type="ARBA" id="ARBA00047671"/>
    </source>
</evidence>
<comment type="domain">
    <text evidence="10">Consists of three domains: the N-terminal catalytic domain, the editing domain and the C-terminal anticodon-binding domain.</text>
</comment>
<dbReference type="Pfam" id="PF04073">
    <property type="entry name" value="tRNA_edit"/>
    <property type="match status" value="1"/>
</dbReference>
<dbReference type="Proteomes" id="UP000191200">
    <property type="component" value="Chromosome"/>
</dbReference>
<dbReference type="PRINTS" id="PR01046">
    <property type="entry name" value="TRNASYNTHPRO"/>
</dbReference>
<dbReference type="SUPFAM" id="SSF55826">
    <property type="entry name" value="YbaK/ProRS associated domain"/>
    <property type="match status" value="1"/>
</dbReference>
<dbReference type="EMBL" id="CP017267">
    <property type="protein sequence ID" value="APB30990.1"/>
    <property type="molecule type" value="Genomic_DNA"/>
</dbReference>
<evidence type="ECO:0000313" key="13">
    <source>
        <dbReference type="Proteomes" id="UP000191200"/>
    </source>
</evidence>
<accession>A0A1J0A4Y3</accession>
<dbReference type="InterPro" id="IPR002314">
    <property type="entry name" value="aa-tRNA-synt_IIb"/>
</dbReference>
<dbReference type="EC" id="6.1.1.15" evidence="10"/>
<comment type="catalytic activity">
    <reaction evidence="9 10">
        <text>tRNA(Pro) + L-proline + ATP = L-prolyl-tRNA(Pro) + AMP + diphosphate</text>
        <dbReference type="Rhea" id="RHEA:14305"/>
        <dbReference type="Rhea" id="RHEA-COMP:9700"/>
        <dbReference type="Rhea" id="RHEA-COMP:9702"/>
        <dbReference type="ChEBI" id="CHEBI:30616"/>
        <dbReference type="ChEBI" id="CHEBI:33019"/>
        <dbReference type="ChEBI" id="CHEBI:60039"/>
        <dbReference type="ChEBI" id="CHEBI:78442"/>
        <dbReference type="ChEBI" id="CHEBI:78532"/>
        <dbReference type="ChEBI" id="CHEBI:456215"/>
        <dbReference type="EC" id="6.1.1.15"/>
    </reaction>
</comment>
<dbReference type="InterPro" id="IPR036754">
    <property type="entry name" value="YbaK/aa-tRNA-synt-asso_dom_sf"/>
</dbReference>
<dbReference type="GO" id="GO:0004827">
    <property type="term" value="F:proline-tRNA ligase activity"/>
    <property type="evidence" value="ECO:0007669"/>
    <property type="project" value="UniProtKB-UniRule"/>
</dbReference>
<keyword evidence="7 10" id="KW-0648">Protein biosynthesis</keyword>
<reference evidence="12 13" key="1">
    <citation type="submission" date="2016-09" db="EMBL/GenBank/DDBJ databases">
        <title>Vagococcus teuberi sp. nov., isolated from the Malian artisanal sour milk fene.</title>
        <authorList>
            <person name="Wullschleger S."/>
            <person name="Seifert C."/>
            <person name="Baumgartner S."/>
            <person name="Lacroix C."/>
            <person name="Bonfoh B."/>
            <person name="Stevens M.J."/>
            <person name="Meile L."/>
        </authorList>
    </citation>
    <scope>NUCLEOTIDE SEQUENCE [LARGE SCALE GENOMIC DNA]</scope>
    <source>
        <strain evidence="12 13">DSM 21459</strain>
    </source>
</reference>
<dbReference type="SUPFAM" id="SSF52954">
    <property type="entry name" value="Class II aaRS ABD-related"/>
    <property type="match status" value="1"/>
</dbReference>
<dbReference type="InterPro" id="IPR050062">
    <property type="entry name" value="Pro-tRNA_synthetase"/>
</dbReference>
<evidence type="ECO:0000256" key="3">
    <source>
        <dbReference type="ARBA" id="ARBA00022490"/>
    </source>
</evidence>
<dbReference type="PROSITE" id="PS50862">
    <property type="entry name" value="AA_TRNA_LIGASE_II"/>
    <property type="match status" value="1"/>
</dbReference>
<dbReference type="GO" id="GO:0002161">
    <property type="term" value="F:aminoacyl-tRNA deacylase activity"/>
    <property type="evidence" value="ECO:0007669"/>
    <property type="project" value="InterPro"/>
</dbReference>
<dbReference type="InterPro" id="IPR004500">
    <property type="entry name" value="Pro-tRNA-synth_IIa_bac-type"/>
</dbReference>
<keyword evidence="5 10" id="KW-0547">Nucleotide-binding</keyword>
<dbReference type="NCBIfam" id="TIGR00409">
    <property type="entry name" value="proS_fam_II"/>
    <property type="match status" value="1"/>
</dbReference>
<comment type="function">
    <text evidence="10">Catalyzes the attachment of proline to tRNA(Pro) in a two-step reaction: proline is first activated by ATP to form Pro-AMP and then transferred to the acceptor end of tRNA(Pro). As ProRS can inadvertently accommodate and process non-cognate amino acids such as alanine and cysteine, to avoid such errors it has two additional distinct editing activities against alanine. One activity is designated as 'pretransfer' editing and involves the tRNA(Pro)-independent hydrolysis of activated Ala-AMP. The other activity is designated 'posttransfer' editing and involves deacylation of mischarged Ala-tRNA(Pro). The misacylated Cys-tRNA(Pro) is not edited by ProRS.</text>
</comment>
<dbReference type="InterPro" id="IPR007214">
    <property type="entry name" value="YbaK/aa-tRNA-synth-assoc-dom"/>
</dbReference>
<evidence type="ECO:0000256" key="5">
    <source>
        <dbReference type="ARBA" id="ARBA00022741"/>
    </source>
</evidence>
<name>A0A1J0A4Y3_9ENTE</name>
<dbReference type="Gene3D" id="3.90.960.10">
    <property type="entry name" value="YbaK/aminoacyl-tRNA synthetase-associated domain"/>
    <property type="match status" value="1"/>
</dbReference>
<dbReference type="InterPro" id="IPR036621">
    <property type="entry name" value="Anticodon-bd_dom_sf"/>
</dbReference>
<keyword evidence="6 10" id="KW-0067">ATP-binding</keyword>
<dbReference type="Gene3D" id="3.30.930.10">
    <property type="entry name" value="Bira Bifunctional Protein, Domain 2"/>
    <property type="match status" value="2"/>
</dbReference>
<dbReference type="Gene3D" id="3.40.50.800">
    <property type="entry name" value="Anticodon-binding domain"/>
    <property type="match status" value="1"/>
</dbReference>
<dbReference type="InterPro" id="IPR004154">
    <property type="entry name" value="Anticodon-bd"/>
</dbReference>
<feature type="domain" description="Aminoacyl-transfer RNA synthetases class-II family profile" evidence="11">
    <location>
        <begin position="33"/>
        <end position="465"/>
    </location>
</feature>
<dbReference type="FunFam" id="3.40.50.800:FF:000011">
    <property type="entry name" value="Proline--tRNA ligase"/>
    <property type="match status" value="1"/>
</dbReference>